<dbReference type="EMBL" id="JBHSKP010000055">
    <property type="protein sequence ID" value="MFC5156985.1"/>
    <property type="molecule type" value="Genomic_DNA"/>
</dbReference>
<accession>A0ABW0AT97</accession>
<keyword evidence="2" id="KW-1185">Reference proteome</keyword>
<evidence type="ECO:0000313" key="1">
    <source>
        <dbReference type="EMBL" id="MFC5156985.1"/>
    </source>
</evidence>
<dbReference type="Proteomes" id="UP001596160">
    <property type="component" value="Unassembled WGS sequence"/>
</dbReference>
<gene>
    <name evidence="1" type="ORF">ACFPRH_35265</name>
</gene>
<dbReference type="RefSeq" id="WP_344486678.1">
    <property type="nucleotide sequence ID" value="NZ_BAAASB010000044.1"/>
</dbReference>
<dbReference type="Gene3D" id="2.60.120.620">
    <property type="entry name" value="q2cbj1_9rhob like domain"/>
    <property type="match status" value="1"/>
</dbReference>
<protein>
    <submittedName>
        <fullName evidence="1">Phytanoyl-CoA dioxygenase family protein</fullName>
    </submittedName>
</protein>
<dbReference type="PANTHER" id="PTHR20883">
    <property type="entry name" value="PHYTANOYL-COA DIOXYGENASE DOMAIN CONTAINING 1"/>
    <property type="match status" value="1"/>
</dbReference>
<proteinExistence type="predicted"/>
<name>A0ABW0AT97_9ACTN</name>
<reference evidence="2" key="1">
    <citation type="journal article" date="2019" name="Int. J. Syst. Evol. Microbiol.">
        <title>The Global Catalogue of Microorganisms (GCM) 10K type strain sequencing project: providing services to taxonomists for standard genome sequencing and annotation.</title>
        <authorList>
            <consortium name="The Broad Institute Genomics Platform"/>
            <consortium name="The Broad Institute Genome Sequencing Center for Infectious Disease"/>
            <person name="Wu L."/>
            <person name="Ma J."/>
        </authorList>
    </citation>
    <scope>NUCLEOTIDE SEQUENCE [LARGE SCALE GENOMIC DNA]</scope>
    <source>
        <strain evidence="2">PCU 266</strain>
    </source>
</reference>
<sequence>MNAITTAAALRRDGYAVLPGLIPTRLLTDFAAQLTTRLTPPAPGDPLTRLRTGARIDAQRLRAAGYACEAQHRLTHHGPLAELMAAVLGGPVWAQPRRFLRLVPPGPRVWATEPHQDYRYVQGAVDTLTAWIPLHEVPDGASELRVVPGSHHRGLWPVTTRTGGTLPHPVGLAPGDPRWRAVPVLAGDVVVFHSLTVHSTLPPAGPLGRVSLDVRYQRTTAPLATTALLAPYPCEHPGDPHHWAQDPHLRLPDPLPAVSAVPHHQAVIPDGAVSRFLEAP</sequence>
<keyword evidence="1" id="KW-0223">Dioxygenase</keyword>
<dbReference type="Pfam" id="PF05721">
    <property type="entry name" value="PhyH"/>
    <property type="match status" value="1"/>
</dbReference>
<organism evidence="1 2">
    <name type="scientific">Streptomyces amakusaensis</name>
    <dbReference type="NCBI Taxonomy" id="67271"/>
    <lineage>
        <taxon>Bacteria</taxon>
        <taxon>Bacillati</taxon>
        <taxon>Actinomycetota</taxon>
        <taxon>Actinomycetes</taxon>
        <taxon>Kitasatosporales</taxon>
        <taxon>Streptomycetaceae</taxon>
        <taxon>Streptomyces</taxon>
    </lineage>
</organism>
<dbReference type="GO" id="GO:0051213">
    <property type="term" value="F:dioxygenase activity"/>
    <property type="evidence" value="ECO:0007669"/>
    <property type="project" value="UniProtKB-KW"/>
</dbReference>
<dbReference type="SUPFAM" id="SSF51197">
    <property type="entry name" value="Clavaminate synthase-like"/>
    <property type="match status" value="1"/>
</dbReference>
<dbReference type="InterPro" id="IPR008775">
    <property type="entry name" value="Phytyl_CoA_dOase-like"/>
</dbReference>
<keyword evidence="1" id="KW-0560">Oxidoreductase</keyword>
<evidence type="ECO:0000313" key="2">
    <source>
        <dbReference type="Proteomes" id="UP001596160"/>
    </source>
</evidence>
<dbReference type="PANTHER" id="PTHR20883:SF48">
    <property type="entry name" value="ECTOINE DIOXYGENASE"/>
    <property type="match status" value="1"/>
</dbReference>
<comment type="caution">
    <text evidence="1">The sequence shown here is derived from an EMBL/GenBank/DDBJ whole genome shotgun (WGS) entry which is preliminary data.</text>
</comment>